<protein>
    <submittedName>
        <fullName evidence="9">Threonine/homoserine efflux transporter RhtA</fullName>
    </submittedName>
</protein>
<evidence type="ECO:0000313" key="10">
    <source>
        <dbReference type="Proteomes" id="UP000182975"/>
    </source>
</evidence>
<dbReference type="InterPro" id="IPR051258">
    <property type="entry name" value="Diverse_Substrate_Transporter"/>
</dbReference>
<feature type="domain" description="EamA" evidence="8">
    <location>
        <begin position="9"/>
        <end position="137"/>
    </location>
</feature>
<evidence type="ECO:0000256" key="6">
    <source>
        <dbReference type="ARBA" id="ARBA00023136"/>
    </source>
</evidence>
<dbReference type="InterPro" id="IPR000620">
    <property type="entry name" value="EamA_dom"/>
</dbReference>
<dbReference type="AlphaFoldDB" id="A0A1H8QEH9"/>
<evidence type="ECO:0000256" key="2">
    <source>
        <dbReference type="ARBA" id="ARBA00007362"/>
    </source>
</evidence>
<keyword evidence="5 7" id="KW-1133">Transmembrane helix</keyword>
<feature type="transmembrane region" description="Helical" evidence="7">
    <location>
        <begin position="149"/>
        <end position="166"/>
    </location>
</feature>
<dbReference type="Proteomes" id="UP000182975">
    <property type="component" value="Unassembled WGS sequence"/>
</dbReference>
<feature type="transmembrane region" description="Helical" evidence="7">
    <location>
        <begin position="96"/>
        <end position="116"/>
    </location>
</feature>
<evidence type="ECO:0000259" key="8">
    <source>
        <dbReference type="Pfam" id="PF00892"/>
    </source>
</evidence>
<evidence type="ECO:0000256" key="4">
    <source>
        <dbReference type="ARBA" id="ARBA00022692"/>
    </source>
</evidence>
<evidence type="ECO:0000256" key="3">
    <source>
        <dbReference type="ARBA" id="ARBA00022475"/>
    </source>
</evidence>
<comment type="subcellular location">
    <subcellularLocation>
        <location evidence="1">Cell membrane</location>
        <topology evidence="1">Multi-pass membrane protein</topology>
    </subcellularLocation>
</comment>
<feature type="domain" description="EamA" evidence="8">
    <location>
        <begin position="148"/>
        <end position="284"/>
    </location>
</feature>
<keyword evidence="10" id="KW-1185">Reference proteome</keyword>
<evidence type="ECO:0000313" key="9">
    <source>
        <dbReference type="EMBL" id="SEO52183.1"/>
    </source>
</evidence>
<evidence type="ECO:0000256" key="1">
    <source>
        <dbReference type="ARBA" id="ARBA00004651"/>
    </source>
</evidence>
<feature type="transmembrane region" description="Helical" evidence="7">
    <location>
        <begin position="267"/>
        <end position="286"/>
    </location>
</feature>
<evidence type="ECO:0000256" key="7">
    <source>
        <dbReference type="SAM" id="Phobius"/>
    </source>
</evidence>
<feature type="transmembrane region" description="Helical" evidence="7">
    <location>
        <begin position="7"/>
        <end position="26"/>
    </location>
</feature>
<name>A0A1H8QEH9_9ACTN</name>
<dbReference type="InterPro" id="IPR037185">
    <property type="entry name" value="EmrE-like"/>
</dbReference>
<evidence type="ECO:0000256" key="5">
    <source>
        <dbReference type="ARBA" id="ARBA00022989"/>
    </source>
</evidence>
<organism evidence="9 10">
    <name type="scientific">Denitrobacterium detoxificans</name>
    <dbReference type="NCBI Taxonomy" id="79604"/>
    <lineage>
        <taxon>Bacteria</taxon>
        <taxon>Bacillati</taxon>
        <taxon>Actinomycetota</taxon>
        <taxon>Coriobacteriia</taxon>
        <taxon>Eggerthellales</taxon>
        <taxon>Eggerthellaceae</taxon>
        <taxon>Denitrobacterium</taxon>
    </lineage>
</organism>
<feature type="transmembrane region" description="Helical" evidence="7">
    <location>
        <begin position="67"/>
        <end position="90"/>
    </location>
</feature>
<feature type="transmembrane region" description="Helical" evidence="7">
    <location>
        <begin position="32"/>
        <end position="55"/>
    </location>
</feature>
<feature type="transmembrane region" description="Helical" evidence="7">
    <location>
        <begin position="123"/>
        <end position="143"/>
    </location>
</feature>
<dbReference type="PANTHER" id="PTHR42920">
    <property type="entry name" value="OS03G0707200 PROTEIN-RELATED"/>
    <property type="match status" value="1"/>
</dbReference>
<proteinExistence type="inferred from homology"/>
<feature type="transmembrane region" description="Helical" evidence="7">
    <location>
        <begin position="178"/>
        <end position="198"/>
    </location>
</feature>
<dbReference type="RefSeq" id="WP_066663740.1">
    <property type="nucleotide sequence ID" value="NZ_CP011402.1"/>
</dbReference>
<comment type="similarity">
    <text evidence="2">Belongs to the EamA transporter family.</text>
</comment>
<dbReference type="GO" id="GO:0005886">
    <property type="term" value="C:plasma membrane"/>
    <property type="evidence" value="ECO:0007669"/>
    <property type="project" value="UniProtKB-SubCell"/>
</dbReference>
<keyword evidence="6 7" id="KW-0472">Membrane</keyword>
<dbReference type="PANTHER" id="PTHR42920:SF5">
    <property type="entry name" value="EAMA DOMAIN-CONTAINING PROTEIN"/>
    <property type="match status" value="1"/>
</dbReference>
<keyword evidence="3" id="KW-1003">Cell membrane</keyword>
<sequence length="302" mass="31304">MFNKRWIFIGLVVMQTAIYGMGNVVMKIAYEGISPLWCAALRFGIAFAVFMLVFGRKVVPLLRGVRLGAWLPSSAFMAVSYLACSLAVNLTSATNAGFFIALPMLFTPVLSLLVTGSKFGKSTVFLQGMVIAGLYLLCCNGGALQFGWGELFGLFSSATFAASLVFGERGLGEVDPIALSTAQIGVTFVAALGAAIAFEPMPVFSAVPVASWASIAFLGLFGTCLAFFLQNFALAHVPSATVSVILCAEPVFTAAISAVALGEVLTGLGVAGAALIVASTVVASRLESKPAAEQGQLSAAEV</sequence>
<gene>
    <name evidence="9" type="ORF">SAMN02910314_00436</name>
</gene>
<feature type="transmembrane region" description="Helical" evidence="7">
    <location>
        <begin position="210"/>
        <end position="229"/>
    </location>
</feature>
<dbReference type="Pfam" id="PF00892">
    <property type="entry name" value="EamA"/>
    <property type="match status" value="2"/>
</dbReference>
<dbReference type="EMBL" id="FOEC01000002">
    <property type="protein sequence ID" value="SEO52183.1"/>
    <property type="molecule type" value="Genomic_DNA"/>
</dbReference>
<reference evidence="10" key="1">
    <citation type="submission" date="2016-10" db="EMBL/GenBank/DDBJ databases">
        <authorList>
            <person name="Varghese N."/>
        </authorList>
    </citation>
    <scope>NUCLEOTIDE SEQUENCE [LARGE SCALE GENOMIC DNA]</scope>
    <source>
        <strain evidence="10">DSM 21843</strain>
    </source>
</reference>
<keyword evidence="4 7" id="KW-0812">Transmembrane</keyword>
<feature type="transmembrane region" description="Helical" evidence="7">
    <location>
        <begin position="241"/>
        <end position="261"/>
    </location>
</feature>
<dbReference type="SUPFAM" id="SSF103481">
    <property type="entry name" value="Multidrug resistance efflux transporter EmrE"/>
    <property type="match status" value="2"/>
</dbReference>
<accession>A0A1H8QEH9</accession>